<gene>
    <name evidence="16" type="ORF">BJ322DRAFT_1107985</name>
</gene>
<evidence type="ECO:0000256" key="7">
    <source>
        <dbReference type="ARBA" id="ARBA00022833"/>
    </source>
</evidence>
<comment type="caution">
    <text evidence="16">The sequence shown here is derived from an EMBL/GenBank/DDBJ whole genome shotgun (WGS) entry which is preliminary data.</text>
</comment>
<feature type="region of interest" description="Disordered" evidence="14">
    <location>
        <begin position="61"/>
        <end position="128"/>
    </location>
</feature>
<accession>A0A9P6HFF4</accession>
<keyword evidence="10" id="KW-0804">Transcription</keyword>
<keyword evidence="4" id="KW-0808">Transferase</keyword>
<evidence type="ECO:0000256" key="11">
    <source>
        <dbReference type="ARBA" id="ARBA00023242"/>
    </source>
</evidence>
<evidence type="ECO:0000256" key="8">
    <source>
        <dbReference type="ARBA" id="ARBA00022990"/>
    </source>
</evidence>
<evidence type="ECO:0000256" key="2">
    <source>
        <dbReference type="ARBA" id="ARBA00010107"/>
    </source>
</evidence>
<organism evidence="16 17">
    <name type="scientific">Thelephora terrestris</name>
    <dbReference type="NCBI Taxonomy" id="56493"/>
    <lineage>
        <taxon>Eukaryota</taxon>
        <taxon>Fungi</taxon>
        <taxon>Dikarya</taxon>
        <taxon>Basidiomycota</taxon>
        <taxon>Agaricomycotina</taxon>
        <taxon>Agaricomycetes</taxon>
        <taxon>Thelephorales</taxon>
        <taxon>Thelephoraceae</taxon>
        <taxon>Thelephora</taxon>
    </lineage>
</organism>
<dbReference type="PANTHER" id="PTHR10615">
    <property type="entry name" value="HISTONE ACETYLTRANSFERASE"/>
    <property type="match status" value="1"/>
</dbReference>
<comment type="subcellular location">
    <subcellularLocation>
        <location evidence="1">Nucleus</location>
    </subcellularLocation>
</comment>
<dbReference type="InterPro" id="IPR036388">
    <property type="entry name" value="WH-like_DNA-bd_sf"/>
</dbReference>
<feature type="region of interest" description="Disordered" evidence="14">
    <location>
        <begin position="169"/>
        <end position="201"/>
    </location>
</feature>
<evidence type="ECO:0000313" key="17">
    <source>
        <dbReference type="Proteomes" id="UP000736335"/>
    </source>
</evidence>
<dbReference type="CDD" id="cd04301">
    <property type="entry name" value="NAT_SF"/>
    <property type="match status" value="1"/>
</dbReference>
<dbReference type="Pfam" id="PF01853">
    <property type="entry name" value="MOZ_SAS"/>
    <property type="match status" value="1"/>
</dbReference>
<dbReference type="GO" id="GO:0008270">
    <property type="term" value="F:zinc ion binding"/>
    <property type="evidence" value="ECO:0007669"/>
    <property type="project" value="UniProtKB-KW"/>
</dbReference>
<evidence type="ECO:0000256" key="9">
    <source>
        <dbReference type="ARBA" id="ARBA00023015"/>
    </source>
</evidence>
<evidence type="ECO:0000256" key="14">
    <source>
        <dbReference type="SAM" id="MobiDB-lite"/>
    </source>
</evidence>
<comment type="similarity">
    <text evidence="2">Belongs to the MYST (SAS/MOZ) family.</text>
</comment>
<evidence type="ECO:0000256" key="1">
    <source>
        <dbReference type="ARBA" id="ARBA00004123"/>
    </source>
</evidence>
<dbReference type="Pfam" id="PF11717">
    <property type="entry name" value="Tudor-knot"/>
    <property type="match status" value="1"/>
</dbReference>
<dbReference type="SUPFAM" id="SSF55729">
    <property type="entry name" value="Acyl-CoA N-acyltransferases (Nat)"/>
    <property type="match status" value="1"/>
</dbReference>
<dbReference type="Gene3D" id="2.30.30.140">
    <property type="match status" value="1"/>
</dbReference>
<dbReference type="InterPro" id="IPR025995">
    <property type="entry name" value="Tudor-knot"/>
</dbReference>
<dbReference type="InterPro" id="IPR016181">
    <property type="entry name" value="Acyl_CoA_acyltransferase"/>
</dbReference>
<dbReference type="EC" id="2.3.1.48" evidence="3"/>
<feature type="domain" description="MYST-type HAT" evidence="15">
    <location>
        <begin position="143"/>
        <end position="587"/>
    </location>
</feature>
<dbReference type="Gene3D" id="3.40.630.30">
    <property type="match status" value="1"/>
</dbReference>
<dbReference type="Proteomes" id="UP000736335">
    <property type="component" value="Unassembled WGS sequence"/>
</dbReference>
<dbReference type="GO" id="GO:0046972">
    <property type="term" value="F:histone H4K16 acetyltransferase activity"/>
    <property type="evidence" value="ECO:0007669"/>
    <property type="project" value="TreeGrafter"/>
</dbReference>
<dbReference type="EMBL" id="WIUZ02000006">
    <property type="protein sequence ID" value="KAF9786125.1"/>
    <property type="molecule type" value="Genomic_DNA"/>
</dbReference>
<dbReference type="GO" id="GO:0006355">
    <property type="term" value="P:regulation of DNA-templated transcription"/>
    <property type="evidence" value="ECO:0007669"/>
    <property type="project" value="InterPro"/>
</dbReference>
<dbReference type="AlphaFoldDB" id="A0A9P6HFF4"/>
<feature type="compositionally biased region" description="Polar residues" evidence="14">
    <location>
        <begin position="70"/>
        <end position="79"/>
    </location>
</feature>
<evidence type="ECO:0000313" key="16">
    <source>
        <dbReference type="EMBL" id="KAF9786125.1"/>
    </source>
</evidence>
<keyword evidence="9" id="KW-0805">Transcription regulation</keyword>
<evidence type="ECO:0000256" key="13">
    <source>
        <dbReference type="PIRSR" id="PIRSR602717-51"/>
    </source>
</evidence>
<dbReference type="GO" id="GO:0035267">
    <property type="term" value="C:NuA4 histone acetyltransferase complex"/>
    <property type="evidence" value="ECO:0007669"/>
    <property type="project" value="TreeGrafter"/>
</dbReference>
<keyword evidence="17" id="KW-1185">Reference proteome</keyword>
<dbReference type="InterPro" id="IPR016197">
    <property type="entry name" value="Chromo-like_dom_sf"/>
</dbReference>
<evidence type="ECO:0000256" key="4">
    <source>
        <dbReference type="ARBA" id="ARBA00022679"/>
    </source>
</evidence>
<dbReference type="InterPro" id="IPR050603">
    <property type="entry name" value="MYST_HAT"/>
</dbReference>
<dbReference type="OrthoDB" id="787137at2759"/>
<keyword evidence="7" id="KW-0862">Zinc</keyword>
<reference evidence="16" key="1">
    <citation type="journal article" date="2020" name="Nat. Commun.">
        <title>Large-scale genome sequencing of mycorrhizal fungi provides insights into the early evolution of symbiotic traits.</title>
        <authorList>
            <person name="Miyauchi S."/>
            <person name="Kiss E."/>
            <person name="Kuo A."/>
            <person name="Drula E."/>
            <person name="Kohler A."/>
            <person name="Sanchez-Garcia M."/>
            <person name="Morin E."/>
            <person name="Andreopoulos B."/>
            <person name="Barry K.W."/>
            <person name="Bonito G."/>
            <person name="Buee M."/>
            <person name="Carver A."/>
            <person name="Chen C."/>
            <person name="Cichocki N."/>
            <person name="Clum A."/>
            <person name="Culley D."/>
            <person name="Crous P.W."/>
            <person name="Fauchery L."/>
            <person name="Girlanda M."/>
            <person name="Hayes R.D."/>
            <person name="Keri Z."/>
            <person name="LaButti K."/>
            <person name="Lipzen A."/>
            <person name="Lombard V."/>
            <person name="Magnuson J."/>
            <person name="Maillard F."/>
            <person name="Murat C."/>
            <person name="Nolan M."/>
            <person name="Ohm R.A."/>
            <person name="Pangilinan J."/>
            <person name="Pereira M.F."/>
            <person name="Perotto S."/>
            <person name="Peter M."/>
            <person name="Pfister S."/>
            <person name="Riley R."/>
            <person name="Sitrit Y."/>
            <person name="Stielow J.B."/>
            <person name="Szollosi G."/>
            <person name="Zifcakova L."/>
            <person name="Stursova M."/>
            <person name="Spatafora J.W."/>
            <person name="Tedersoo L."/>
            <person name="Vaario L.M."/>
            <person name="Yamada A."/>
            <person name="Yan M."/>
            <person name="Wang P."/>
            <person name="Xu J."/>
            <person name="Bruns T."/>
            <person name="Baldrian P."/>
            <person name="Vilgalys R."/>
            <person name="Dunand C."/>
            <person name="Henrissat B."/>
            <person name="Grigoriev I.V."/>
            <person name="Hibbett D."/>
            <person name="Nagy L.G."/>
            <person name="Martin F.M."/>
        </authorList>
    </citation>
    <scope>NUCLEOTIDE SEQUENCE</scope>
    <source>
        <strain evidence="16">UH-Tt-Lm1</strain>
    </source>
</reference>
<keyword evidence="11" id="KW-0539">Nucleus</keyword>
<evidence type="ECO:0000256" key="12">
    <source>
        <dbReference type="ARBA" id="ARBA00023315"/>
    </source>
</evidence>
<dbReference type="Gene3D" id="3.30.60.60">
    <property type="entry name" value="N-acetyl transferase-like"/>
    <property type="match status" value="1"/>
</dbReference>
<feature type="active site" description="Proton donor/acceptor" evidence="13">
    <location>
        <position position="372"/>
    </location>
</feature>
<evidence type="ECO:0000256" key="10">
    <source>
        <dbReference type="ARBA" id="ARBA00023163"/>
    </source>
</evidence>
<keyword evidence="12" id="KW-0012">Acyltransferase</keyword>
<dbReference type="SUPFAM" id="SSF54160">
    <property type="entry name" value="Chromo domain-like"/>
    <property type="match status" value="1"/>
</dbReference>
<keyword evidence="8" id="KW-0007">Acetylation</keyword>
<dbReference type="Pfam" id="PF17772">
    <property type="entry name" value="zf-MYST"/>
    <property type="match status" value="1"/>
</dbReference>
<dbReference type="Gene3D" id="1.10.10.10">
    <property type="entry name" value="Winged helix-like DNA-binding domain superfamily/Winged helix DNA-binding domain"/>
    <property type="match status" value="1"/>
</dbReference>
<sequence length="587" mass="65861">MTASATFTETRLPIFVVKKNGVDQFAHVLESDESGHSYVHYLNTDKRLDEWVSEELIRRTTEHEVKTATMGPSTTNGIQTRKRKRGSDVAQPAPTTRRVADAANAQPDTAREEGNSNGAEIQPIQPRELTEEEYDIQQHRKLFSKRNFDKVVFGQWQIKTWYFSPYPVTESESNDATSSAAPRGPPTPAGPGQKAVGVSRASIRAHGRTSDLLAGGLNRSHSRLEHSVLWVCDRCFKYMTDGTLWEVHTKKCGRKHPPGKKVYQRGAHTIWEVDGAKDKLYCQNLSLFGKLFIDIKTLFFDTDNFLFYLLTDADSQRDHVLGFFSKEKFSYDDYNLACIVVLPPYQRKGYGMLMIEFSYELCRRAGKVGTPERPLSDLGLRSYLAYWIATIVRFLRRATFTNPLRHRQTNTKLLRRLLSVLPPNVGQIEGNALDVARISAGIGEGPASPVEFSAISPGPKRKRRKSVKGWDGEIDIDLDLPTAPDSVMDDPLFKSQRTFLTTQNTDGGATTHVVVKCALADLARATNLRIEDAAFAMNECGLLRMRGKNGREADGPEMIVVTREMVEQVAKERGVKKACLILPHVLL</sequence>
<proteinExistence type="inferred from homology"/>
<dbReference type="InterPro" id="IPR040706">
    <property type="entry name" value="Zf-MYST"/>
</dbReference>
<keyword evidence="6" id="KW-0863">Zinc-finger</keyword>
<dbReference type="PANTHER" id="PTHR10615:SF219">
    <property type="entry name" value="HISTONE ACETYLTRANSFERASE KAT5"/>
    <property type="match status" value="1"/>
</dbReference>
<name>A0A9P6HFF4_9AGAM</name>
<reference evidence="16" key="2">
    <citation type="submission" date="2020-11" db="EMBL/GenBank/DDBJ databases">
        <authorList>
            <consortium name="DOE Joint Genome Institute"/>
            <person name="Kuo A."/>
            <person name="Miyauchi S."/>
            <person name="Kiss E."/>
            <person name="Drula E."/>
            <person name="Kohler A."/>
            <person name="Sanchez-Garcia M."/>
            <person name="Andreopoulos B."/>
            <person name="Barry K.W."/>
            <person name="Bonito G."/>
            <person name="Buee M."/>
            <person name="Carver A."/>
            <person name="Chen C."/>
            <person name="Cichocki N."/>
            <person name="Clum A."/>
            <person name="Culley D."/>
            <person name="Crous P.W."/>
            <person name="Fauchery L."/>
            <person name="Girlanda M."/>
            <person name="Hayes R."/>
            <person name="Keri Z."/>
            <person name="Labutti K."/>
            <person name="Lipzen A."/>
            <person name="Lombard V."/>
            <person name="Magnuson J."/>
            <person name="Maillard F."/>
            <person name="Morin E."/>
            <person name="Murat C."/>
            <person name="Nolan M."/>
            <person name="Ohm R."/>
            <person name="Pangilinan J."/>
            <person name="Pereira M."/>
            <person name="Perotto S."/>
            <person name="Peter M."/>
            <person name="Riley R."/>
            <person name="Sitrit Y."/>
            <person name="Stielow B."/>
            <person name="Szollosi G."/>
            <person name="Zifcakova L."/>
            <person name="Stursova M."/>
            <person name="Spatafora J.W."/>
            <person name="Tedersoo L."/>
            <person name="Vaario L.-M."/>
            <person name="Yamada A."/>
            <person name="Yan M."/>
            <person name="Wang P."/>
            <person name="Xu J."/>
            <person name="Bruns T."/>
            <person name="Baldrian P."/>
            <person name="Vilgalys R."/>
            <person name="Henrissat B."/>
            <person name="Grigoriev I.V."/>
            <person name="Hibbett D."/>
            <person name="Nagy L.G."/>
            <person name="Martin F.M."/>
        </authorList>
    </citation>
    <scope>NUCLEOTIDE SEQUENCE</scope>
    <source>
        <strain evidence="16">UH-Tt-Lm1</strain>
    </source>
</reference>
<dbReference type="PROSITE" id="PS51726">
    <property type="entry name" value="MYST_HAT"/>
    <property type="match status" value="1"/>
</dbReference>
<evidence type="ECO:0000256" key="3">
    <source>
        <dbReference type="ARBA" id="ARBA00013184"/>
    </source>
</evidence>
<keyword evidence="5" id="KW-0479">Metal-binding</keyword>
<protein>
    <recommendedName>
        <fullName evidence="3">histone acetyltransferase</fullName>
        <ecNumber evidence="3">2.3.1.48</ecNumber>
    </recommendedName>
</protein>
<evidence type="ECO:0000259" key="15">
    <source>
        <dbReference type="PROSITE" id="PS51726"/>
    </source>
</evidence>
<evidence type="ECO:0000256" key="6">
    <source>
        <dbReference type="ARBA" id="ARBA00022771"/>
    </source>
</evidence>
<dbReference type="InterPro" id="IPR002717">
    <property type="entry name" value="HAT_MYST-type"/>
</dbReference>
<dbReference type="GO" id="GO:0005634">
    <property type="term" value="C:nucleus"/>
    <property type="evidence" value="ECO:0007669"/>
    <property type="project" value="UniProtKB-SubCell"/>
</dbReference>
<evidence type="ECO:0000256" key="5">
    <source>
        <dbReference type="ARBA" id="ARBA00022723"/>
    </source>
</evidence>